<sequence>MRRSPGRIHQGRTQHMRTNRRGALVALLMAVIAVQGCGSDDEVDDAVSTGTITGTVTLDDGASPEGVEVESLDTRATALADVQGHFTLKNLKAGSQTLVTVHPGYEVQQLEVEVKQGETTDVSITLKRIKHKVSGTVQLEGASSHEGITVILEDTAFSTTTDAQGRFVFEGVTSGAYFLLASKDGYEERSKVLAVIEDTVVEPLTLPVIVEPSLDGIVYLSDNGSPVGVTLTLEGTAYSTMIDNDSGYFRFTNVPPGAYTLVVSKQGYITQTRAVTVGGEVSTFFFQLERNPRLVE</sequence>
<reference evidence="1 2" key="1">
    <citation type="submission" date="2019-08" db="EMBL/GenBank/DDBJ databases">
        <title>Archangium and Cystobacter genomes.</title>
        <authorList>
            <person name="Chen I.-C.K."/>
            <person name="Wielgoss S."/>
        </authorList>
    </citation>
    <scope>NUCLEOTIDE SEQUENCE [LARGE SCALE GENOMIC DNA]</scope>
    <source>
        <strain evidence="1 2">Cbm 6</strain>
    </source>
</reference>
<accession>A0ABY9X145</accession>
<gene>
    <name evidence="1" type="ORF">F0U60_37150</name>
</gene>
<evidence type="ECO:0000313" key="2">
    <source>
        <dbReference type="Proteomes" id="UP001611383"/>
    </source>
</evidence>
<dbReference type="PANTHER" id="PTHR13605:SF4">
    <property type="entry name" value="ER MEMBRANE PROTEIN COMPLEX SUBUNIT 7"/>
    <property type="match status" value="1"/>
</dbReference>
<dbReference type="EMBL" id="CP043494">
    <property type="protein sequence ID" value="WNG49119.1"/>
    <property type="molecule type" value="Genomic_DNA"/>
</dbReference>
<evidence type="ECO:0008006" key="3">
    <source>
        <dbReference type="Google" id="ProtNLM"/>
    </source>
</evidence>
<dbReference type="Pfam" id="PF13620">
    <property type="entry name" value="CarboxypepD_reg"/>
    <property type="match status" value="3"/>
</dbReference>
<dbReference type="SUPFAM" id="SSF49464">
    <property type="entry name" value="Carboxypeptidase regulatory domain-like"/>
    <property type="match status" value="1"/>
</dbReference>
<organism evidence="1 2">
    <name type="scientific">Archangium minus</name>
    <dbReference type="NCBI Taxonomy" id="83450"/>
    <lineage>
        <taxon>Bacteria</taxon>
        <taxon>Pseudomonadati</taxon>
        <taxon>Myxococcota</taxon>
        <taxon>Myxococcia</taxon>
        <taxon>Myxococcales</taxon>
        <taxon>Cystobacterineae</taxon>
        <taxon>Archangiaceae</taxon>
        <taxon>Archangium</taxon>
    </lineage>
</organism>
<dbReference type="SUPFAM" id="SSF49452">
    <property type="entry name" value="Starch-binding domain-like"/>
    <property type="match status" value="2"/>
</dbReference>
<dbReference type="InterPro" id="IPR039163">
    <property type="entry name" value="EMC7"/>
</dbReference>
<dbReference type="Gene3D" id="2.60.40.1120">
    <property type="entry name" value="Carboxypeptidase-like, regulatory domain"/>
    <property type="match status" value="3"/>
</dbReference>
<dbReference type="PANTHER" id="PTHR13605">
    <property type="entry name" value="ER MEMBRANE PROTEIN COMPLEX SUBUNIT 7"/>
    <property type="match status" value="1"/>
</dbReference>
<dbReference type="Proteomes" id="UP001611383">
    <property type="component" value="Chromosome"/>
</dbReference>
<dbReference type="InterPro" id="IPR013784">
    <property type="entry name" value="Carb-bd-like_fold"/>
</dbReference>
<dbReference type="InterPro" id="IPR008969">
    <property type="entry name" value="CarboxyPept-like_regulatory"/>
</dbReference>
<name>A0ABY9X145_9BACT</name>
<keyword evidence="2" id="KW-1185">Reference proteome</keyword>
<proteinExistence type="predicted"/>
<evidence type="ECO:0000313" key="1">
    <source>
        <dbReference type="EMBL" id="WNG49119.1"/>
    </source>
</evidence>
<protein>
    <recommendedName>
        <fullName evidence="3">Lipoprotein</fullName>
    </recommendedName>
</protein>